<evidence type="ECO:0000313" key="2">
    <source>
        <dbReference type="Proteomes" id="UP000730618"/>
    </source>
</evidence>
<sequence length="72" mass="8598">MWESVWKKETLEIQMNPERKSIMLQMSEGTETAAPMHVQLNQSELFELLHTFLNINRSFNKETMYYDDASRV</sequence>
<name>A0ABM8VLN1_9BACL</name>
<evidence type="ECO:0000313" key="1">
    <source>
        <dbReference type="EMBL" id="CAG7648680.1"/>
    </source>
</evidence>
<keyword evidence="2" id="KW-1185">Reference proteome</keyword>
<dbReference type="EMBL" id="CAJVCE010000012">
    <property type="protein sequence ID" value="CAG7648680.1"/>
    <property type="molecule type" value="Genomic_DNA"/>
</dbReference>
<accession>A0ABM8VLN1</accession>
<dbReference type="Proteomes" id="UP000730618">
    <property type="component" value="Unassembled WGS sequence"/>
</dbReference>
<proteinExistence type="predicted"/>
<reference evidence="1 2" key="1">
    <citation type="submission" date="2021-06" db="EMBL/GenBank/DDBJ databases">
        <authorList>
            <person name="Criscuolo A."/>
        </authorList>
    </citation>
    <scope>NUCLEOTIDE SEQUENCE [LARGE SCALE GENOMIC DNA]</scope>
    <source>
        <strain evidence="2">CIP 111802</strain>
    </source>
</reference>
<protein>
    <submittedName>
        <fullName evidence="1">Uncharacterized protein</fullName>
    </submittedName>
</protein>
<dbReference type="RefSeq" id="WP_218100565.1">
    <property type="nucleotide sequence ID" value="NZ_CAJVCE010000012.1"/>
</dbReference>
<gene>
    <name evidence="1" type="ORF">PAECIP111802_04289</name>
</gene>
<comment type="caution">
    <text evidence="1">The sequence shown here is derived from an EMBL/GenBank/DDBJ whole genome shotgun (WGS) entry which is preliminary data.</text>
</comment>
<organism evidence="1 2">
    <name type="scientific">Paenibacillus allorhizosphaerae</name>
    <dbReference type="NCBI Taxonomy" id="2849866"/>
    <lineage>
        <taxon>Bacteria</taxon>
        <taxon>Bacillati</taxon>
        <taxon>Bacillota</taxon>
        <taxon>Bacilli</taxon>
        <taxon>Bacillales</taxon>
        <taxon>Paenibacillaceae</taxon>
        <taxon>Paenibacillus</taxon>
    </lineage>
</organism>